<dbReference type="CDD" id="cd00761">
    <property type="entry name" value="Glyco_tranf_GTA_type"/>
    <property type="match status" value="1"/>
</dbReference>
<dbReference type="Proteomes" id="UP000095658">
    <property type="component" value="Unassembled WGS sequence"/>
</dbReference>
<protein>
    <recommendedName>
        <fullName evidence="2">Glycosyltransferase 2-like domain-containing protein</fullName>
    </recommendedName>
</protein>
<sequence length="329" mass="37857">MSVDISVIIPMYNCTAYLRECLQSVADQNMGRQIEVVMVDDGSTDDSGDTAAEILRQLGLNGKVLYQKNSGVSRARNHGLQHSSGRYVTFLDADDTFTSKALSRLLEQAERINAPFCYGGFEHVDEKMDKTVLPYTYEYVDGTGAEVMKAYLLSRTWVRLGAFIMKKKLMEENNILFEEGCKYGEDQEFTLKCMAVSPVITFVPAACYRYRKHSGSVMKKFNVSWFHYVDAMIRTADFCRQHIGADEDLLKCSRKKIEEAYFTTVRALLAQNVSVKQIRKTIYQNGYKTIIRPNSEKMTKVRLFHFIFFYQFLHAGRGLYKLRNRIRPV</sequence>
<dbReference type="InterPro" id="IPR001173">
    <property type="entry name" value="Glyco_trans_2-like"/>
</dbReference>
<dbReference type="Pfam" id="PF00535">
    <property type="entry name" value="Glycos_transf_2"/>
    <property type="match status" value="1"/>
</dbReference>
<evidence type="ECO:0000313" key="3">
    <source>
        <dbReference type="EMBL" id="OES44972.1"/>
    </source>
</evidence>
<proteinExistence type="inferred from homology"/>
<organism evidence="3 4">
    <name type="scientific">Domibacillus iocasae</name>
    <dbReference type="NCBI Taxonomy" id="1714016"/>
    <lineage>
        <taxon>Bacteria</taxon>
        <taxon>Bacillati</taxon>
        <taxon>Bacillota</taxon>
        <taxon>Bacilli</taxon>
        <taxon>Bacillales</taxon>
        <taxon>Bacillaceae</taxon>
        <taxon>Domibacillus</taxon>
    </lineage>
</organism>
<evidence type="ECO:0000313" key="4">
    <source>
        <dbReference type="Proteomes" id="UP000095658"/>
    </source>
</evidence>
<comment type="similarity">
    <text evidence="1">Belongs to the glycosyltransferase 2 family.</text>
</comment>
<name>A0A1E7DPG5_9BACI</name>
<evidence type="ECO:0000256" key="1">
    <source>
        <dbReference type="ARBA" id="ARBA00006739"/>
    </source>
</evidence>
<keyword evidence="4" id="KW-1185">Reference proteome</keyword>
<gene>
    <name evidence="3" type="ORF">BA724_06830</name>
</gene>
<dbReference type="InterPro" id="IPR029044">
    <property type="entry name" value="Nucleotide-diphossugar_trans"/>
</dbReference>
<evidence type="ECO:0000259" key="2">
    <source>
        <dbReference type="Pfam" id="PF00535"/>
    </source>
</evidence>
<dbReference type="EMBL" id="MAMP01000021">
    <property type="protein sequence ID" value="OES44972.1"/>
    <property type="molecule type" value="Genomic_DNA"/>
</dbReference>
<dbReference type="PANTHER" id="PTHR22916">
    <property type="entry name" value="GLYCOSYLTRANSFERASE"/>
    <property type="match status" value="1"/>
</dbReference>
<feature type="domain" description="Glycosyltransferase 2-like" evidence="2">
    <location>
        <begin position="6"/>
        <end position="137"/>
    </location>
</feature>
<dbReference type="RefSeq" id="WP_069938594.1">
    <property type="nucleotide sequence ID" value="NZ_MAMP01000021.1"/>
</dbReference>
<dbReference type="SUPFAM" id="SSF53448">
    <property type="entry name" value="Nucleotide-diphospho-sugar transferases"/>
    <property type="match status" value="1"/>
</dbReference>
<dbReference type="Gene3D" id="3.90.550.10">
    <property type="entry name" value="Spore Coat Polysaccharide Biosynthesis Protein SpsA, Chain A"/>
    <property type="match status" value="1"/>
</dbReference>
<dbReference type="OrthoDB" id="396512at2"/>
<dbReference type="PANTHER" id="PTHR22916:SF3">
    <property type="entry name" value="UDP-GLCNAC:BETAGAL BETA-1,3-N-ACETYLGLUCOSAMINYLTRANSFERASE-LIKE PROTEIN 1"/>
    <property type="match status" value="1"/>
</dbReference>
<dbReference type="GO" id="GO:0016758">
    <property type="term" value="F:hexosyltransferase activity"/>
    <property type="evidence" value="ECO:0007669"/>
    <property type="project" value="UniProtKB-ARBA"/>
</dbReference>
<comment type="caution">
    <text evidence="3">The sequence shown here is derived from an EMBL/GenBank/DDBJ whole genome shotgun (WGS) entry which is preliminary data.</text>
</comment>
<accession>A0A1E7DPG5</accession>
<dbReference type="STRING" id="1714016.BA724_06830"/>
<dbReference type="AlphaFoldDB" id="A0A1E7DPG5"/>
<reference evidence="3 4" key="1">
    <citation type="submission" date="2016-06" db="EMBL/GenBank/DDBJ databases">
        <title>Domibacillus iocasae genome sequencing.</title>
        <authorList>
            <person name="Verma A."/>
            <person name="Pal Y."/>
            <person name="Ojha A.K."/>
            <person name="Krishnamurthi S."/>
        </authorList>
    </citation>
    <scope>NUCLEOTIDE SEQUENCE [LARGE SCALE GENOMIC DNA]</scope>
    <source>
        <strain evidence="3 4">DSM 29979</strain>
    </source>
</reference>